<name>A0ABT2TKR9_9FIRM</name>
<keyword evidence="5" id="KW-1185">Reference proteome</keyword>
<dbReference type="PANTHER" id="PTHR12215:SF10">
    <property type="entry name" value="L-AMINOADIPATE-SEMIALDEHYDE DEHYDROGENASE-PHOSPHOPANTETHEINYL TRANSFERASE"/>
    <property type="match status" value="1"/>
</dbReference>
<evidence type="ECO:0000313" key="5">
    <source>
        <dbReference type="Proteomes" id="UP001652442"/>
    </source>
</evidence>
<dbReference type="InterPro" id="IPR037143">
    <property type="entry name" value="4-PPantetheinyl_Trfase_dom_sf"/>
</dbReference>
<comment type="caution">
    <text evidence="4">The sequence shown here is derived from an EMBL/GenBank/DDBJ whole genome shotgun (WGS) entry which is preliminary data.</text>
</comment>
<dbReference type="Gene3D" id="3.90.470.20">
    <property type="entry name" value="4'-phosphopantetheinyl transferase domain"/>
    <property type="match status" value="1"/>
</dbReference>
<evidence type="ECO:0000313" key="4">
    <source>
        <dbReference type="EMBL" id="MCU6762802.1"/>
    </source>
</evidence>
<dbReference type="EMBL" id="JAOQJQ010000004">
    <property type="protein sequence ID" value="MCU6762802.1"/>
    <property type="molecule type" value="Genomic_DNA"/>
</dbReference>
<dbReference type="Proteomes" id="UP001652442">
    <property type="component" value="Unassembled WGS sequence"/>
</dbReference>
<organism evidence="4 5">
    <name type="scientific">Brotonthovivens ammoniilytica</name>
    <dbReference type="NCBI Taxonomy" id="2981725"/>
    <lineage>
        <taxon>Bacteria</taxon>
        <taxon>Bacillati</taxon>
        <taxon>Bacillota</taxon>
        <taxon>Clostridia</taxon>
        <taxon>Lachnospirales</taxon>
        <taxon>Lachnospiraceae</taxon>
        <taxon>Brotonthovivens</taxon>
    </lineage>
</organism>
<feature type="domain" description="4'-phosphopantetheinyl transferase" evidence="3">
    <location>
        <begin position="77"/>
        <end position="151"/>
    </location>
</feature>
<evidence type="ECO:0000256" key="1">
    <source>
        <dbReference type="ARBA" id="ARBA00010990"/>
    </source>
</evidence>
<accession>A0ABT2TKR9</accession>
<evidence type="ECO:0000259" key="3">
    <source>
        <dbReference type="Pfam" id="PF01648"/>
    </source>
</evidence>
<comment type="similarity">
    <text evidence="1">Belongs to the P-Pant transferase superfamily. Gsp/Sfp/HetI/AcpT family.</text>
</comment>
<dbReference type="InterPro" id="IPR008278">
    <property type="entry name" value="4-PPantetheinyl_Trfase_dom"/>
</dbReference>
<proteinExistence type="inferred from homology"/>
<evidence type="ECO:0000256" key="2">
    <source>
        <dbReference type="ARBA" id="ARBA00022679"/>
    </source>
</evidence>
<dbReference type="SUPFAM" id="SSF56214">
    <property type="entry name" value="4'-phosphopantetheinyl transferase"/>
    <property type="match status" value="2"/>
</dbReference>
<dbReference type="GO" id="GO:0016740">
    <property type="term" value="F:transferase activity"/>
    <property type="evidence" value="ECO:0007669"/>
    <property type="project" value="UniProtKB-KW"/>
</dbReference>
<dbReference type="RefSeq" id="WP_158425507.1">
    <property type="nucleotide sequence ID" value="NZ_JAOQJQ010000004.1"/>
</dbReference>
<dbReference type="InterPro" id="IPR050559">
    <property type="entry name" value="P-Pant_transferase_sf"/>
</dbReference>
<gene>
    <name evidence="4" type="ORF">OCV88_10725</name>
</gene>
<sequence length="198" mass="22188">MDITIYYTMWDGKNGSHKLLTTAAGQWLSSCGRSVPEEFQIIAKGPYVKPYIGNIRELEFSISHSGTLWMCAFAQKAVGLDVQKTQNCRKDRVSGRFFHPKEDAWLAAKDYEPFFQVWAAKESYLKYTGAGLTQGMDSFSVISEEGLSESTKEVQQRHFLLDGETLLSGQKLLCGPLAVCITAEEIGEVNWVLLTETE</sequence>
<reference evidence="4 5" key="1">
    <citation type="journal article" date="2021" name="ISME Commun">
        <title>Automated analysis of genomic sequences facilitates high-throughput and comprehensive description of bacteria.</title>
        <authorList>
            <person name="Hitch T.C.A."/>
        </authorList>
    </citation>
    <scope>NUCLEOTIDE SEQUENCE [LARGE SCALE GENOMIC DNA]</scope>
    <source>
        <strain evidence="4 5">Sanger_109</strain>
    </source>
</reference>
<protein>
    <submittedName>
        <fullName evidence="4">4'-phosphopantetheinyl transferase superfamily protein</fullName>
    </submittedName>
</protein>
<dbReference type="Pfam" id="PF01648">
    <property type="entry name" value="ACPS"/>
    <property type="match status" value="1"/>
</dbReference>
<keyword evidence="2 4" id="KW-0808">Transferase</keyword>
<dbReference type="PANTHER" id="PTHR12215">
    <property type="entry name" value="PHOSPHOPANTETHEINE TRANSFERASE"/>
    <property type="match status" value="1"/>
</dbReference>